<dbReference type="InterPro" id="IPR000671">
    <property type="entry name" value="Peptidase_A31"/>
</dbReference>
<protein>
    <submittedName>
        <fullName evidence="5">Hydrogenase maturation protease</fullName>
    </submittedName>
</protein>
<comment type="similarity">
    <text evidence="1">Belongs to the peptidase A31 family.</text>
</comment>
<dbReference type="GO" id="GO:0008047">
    <property type="term" value="F:enzyme activator activity"/>
    <property type="evidence" value="ECO:0007669"/>
    <property type="project" value="InterPro"/>
</dbReference>
<dbReference type="GO" id="GO:0016485">
    <property type="term" value="P:protein processing"/>
    <property type="evidence" value="ECO:0007669"/>
    <property type="project" value="TreeGrafter"/>
</dbReference>
<name>A0AAW4L329_9BACT</name>
<reference evidence="5 6" key="1">
    <citation type="submission" date="2021-05" db="EMBL/GenBank/DDBJ databases">
        <title>The draft genome of Geobacter pelophilus DSM 12255.</title>
        <authorList>
            <person name="Xu Z."/>
            <person name="Masuda Y."/>
            <person name="Itoh H."/>
            <person name="Senoo K."/>
        </authorList>
    </citation>
    <scope>NUCLEOTIDE SEQUENCE [LARGE SCALE GENOMIC DNA]</scope>
    <source>
        <strain evidence="5 6">DSM 12255</strain>
    </source>
</reference>
<dbReference type="PANTHER" id="PTHR30302:SF1">
    <property type="entry name" value="HYDROGENASE 2 MATURATION PROTEASE"/>
    <property type="match status" value="1"/>
</dbReference>
<accession>A0AAW4L329</accession>
<dbReference type="RefSeq" id="WP_214172051.1">
    <property type="nucleotide sequence ID" value="NZ_JAHCVJ010000005.1"/>
</dbReference>
<dbReference type="PANTHER" id="PTHR30302">
    <property type="entry name" value="HYDROGENASE 1 MATURATION PROTEASE"/>
    <property type="match status" value="1"/>
</dbReference>
<dbReference type="SUPFAM" id="SSF53163">
    <property type="entry name" value="HybD-like"/>
    <property type="match status" value="1"/>
</dbReference>
<evidence type="ECO:0000256" key="2">
    <source>
        <dbReference type="ARBA" id="ARBA00022670"/>
    </source>
</evidence>
<evidence type="ECO:0000256" key="1">
    <source>
        <dbReference type="ARBA" id="ARBA00006814"/>
    </source>
</evidence>
<dbReference type="AlphaFoldDB" id="A0AAW4L329"/>
<proteinExistence type="inferred from homology"/>
<keyword evidence="2 5" id="KW-0645">Protease</keyword>
<dbReference type="NCBIfam" id="TIGR00072">
    <property type="entry name" value="hydrog_prot"/>
    <property type="match status" value="1"/>
</dbReference>
<keyword evidence="6" id="KW-1185">Reference proteome</keyword>
<dbReference type="Proteomes" id="UP000811899">
    <property type="component" value="Unassembled WGS sequence"/>
</dbReference>
<gene>
    <name evidence="5" type="ORF">KI809_13305</name>
</gene>
<dbReference type="EMBL" id="JAHCVJ010000005">
    <property type="protein sequence ID" value="MBT0665278.1"/>
    <property type="molecule type" value="Genomic_DNA"/>
</dbReference>
<keyword evidence="3" id="KW-0064">Aspartyl protease</keyword>
<dbReference type="Pfam" id="PF01750">
    <property type="entry name" value="HycI"/>
    <property type="match status" value="1"/>
</dbReference>
<dbReference type="CDD" id="cd00518">
    <property type="entry name" value="H2MP"/>
    <property type="match status" value="1"/>
</dbReference>
<dbReference type="GO" id="GO:0004190">
    <property type="term" value="F:aspartic-type endopeptidase activity"/>
    <property type="evidence" value="ECO:0007669"/>
    <property type="project" value="UniProtKB-KW"/>
</dbReference>
<evidence type="ECO:0000256" key="4">
    <source>
        <dbReference type="ARBA" id="ARBA00022801"/>
    </source>
</evidence>
<evidence type="ECO:0000313" key="6">
    <source>
        <dbReference type="Proteomes" id="UP000811899"/>
    </source>
</evidence>
<evidence type="ECO:0000256" key="3">
    <source>
        <dbReference type="ARBA" id="ARBA00022750"/>
    </source>
</evidence>
<comment type="caution">
    <text evidence="5">The sequence shown here is derived from an EMBL/GenBank/DDBJ whole genome shotgun (WGS) entry which is preliminary data.</text>
</comment>
<sequence>MRTIVVGLGNPILSDDSVGIKVAALVKQAIPENAGVDVVEAYAGGLRLMEAIAGYERAIIVDAMKTGLHKPGTVQMLSLESLTKTRNTLCTHDGDLSTALALGSDLGLALPGLVEIMGIEADDVESFSEELSSGVSMALPLAVADILCRCGIFESEYTID</sequence>
<organism evidence="5 6">
    <name type="scientific">Geoanaerobacter pelophilus</name>
    <dbReference type="NCBI Taxonomy" id="60036"/>
    <lineage>
        <taxon>Bacteria</taxon>
        <taxon>Pseudomonadati</taxon>
        <taxon>Thermodesulfobacteriota</taxon>
        <taxon>Desulfuromonadia</taxon>
        <taxon>Geobacterales</taxon>
        <taxon>Geobacteraceae</taxon>
        <taxon>Geoanaerobacter</taxon>
    </lineage>
</organism>
<evidence type="ECO:0000313" key="5">
    <source>
        <dbReference type="EMBL" id="MBT0665278.1"/>
    </source>
</evidence>
<dbReference type="PRINTS" id="PR00446">
    <property type="entry name" value="HYDRGNUPTAKE"/>
</dbReference>
<dbReference type="Gene3D" id="3.40.50.1450">
    <property type="entry name" value="HybD-like"/>
    <property type="match status" value="1"/>
</dbReference>
<keyword evidence="4" id="KW-0378">Hydrolase</keyword>
<dbReference type="InterPro" id="IPR023430">
    <property type="entry name" value="Pept_HybD-like_dom_sf"/>
</dbReference>